<organism evidence="3 4">
    <name type="scientific">Suillus fuscotomentosus</name>
    <dbReference type="NCBI Taxonomy" id="1912939"/>
    <lineage>
        <taxon>Eukaryota</taxon>
        <taxon>Fungi</taxon>
        <taxon>Dikarya</taxon>
        <taxon>Basidiomycota</taxon>
        <taxon>Agaricomycotina</taxon>
        <taxon>Agaricomycetes</taxon>
        <taxon>Agaricomycetidae</taxon>
        <taxon>Boletales</taxon>
        <taxon>Suillineae</taxon>
        <taxon>Suillaceae</taxon>
        <taxon>Suillus</taxon>
    </lineage>
</organism>
<dbReference type="PANTHER" id="PTHR33096">
    <property type="entry name" value="CXC2 DOMAIN-CONTAINING PROTEIN"/>
    <property type="match status" value="1"/>
</dbReference>
<evidence type="ECO:0000313" key="4">
    <source>
        <dbReference type="Proteomes" id="UP001195769"/>
    </source>
</evidence>
<feature type="region of interest" description="Disordered" evidence="1">
    <location>
        <begin position="49"/>
        <end position="82"/>
    </location>
</feature>
<dbReference type="GeneID" id="64671212"/>
<feature type="compositionally biased region" description="Polar residues" evidence="1">
    <location>
        <begin position="62"/>
        <end position="82"/>
    </location>
</feature>
<comment type="caution">
    <text evidence="3">The sequence shown here is derived from an EMBL/GenBank/DDBJ whole genome shotgun (WGS) entry which is preliminary data.</text>
</comment>
<protein>
    <recommendedName>
        <fullName evidence="2">CxC2-like cysteine cluster KDZ transposase-associated domain-containing protein</fullName>
    </recommendedName>
</protein>
<feature type="compositionally biased region" description="Basic and acidic residues" evidence="1">
    <location>
        <begin position="49"/>
        <end position="59"/>
    </location>
</feature>
<evidence type="ECO:0000313" key="3">
    <source>
        <dbReference type="EMBL" id="KAG1901134.1"/>
    </source>
</evidence>
<dbReference type="EMBL" id="JABBWK010000023">
    <property type="protein sequence ID" value="KAG1901134.1"/>
    <property type="molecule type" value="Genomic_DNA"/>
</dbReference>
<feature type="domain" description="CxC2-like cysteine cluster KDZ transposase-associated" evidence="2">
    <location>
        <begin position="203"/>
        <end position="281"/>
    </location>
</feature>
<dbReference type="RefSeq" id="XP_041226710.1">
    <property type="nucleotide sequence ID" value="XM_041376914.1"/>
</dbReference>
<evidence type="ECO:0000256" key="1">
    <source>
        <dbReference type="SAM" id="MobiDB-lite"/>
    </source>
</evidence>
<dbReference type="InterPro" id="IPR040521">
    <property type="entry name" value="KDZ"/>
</dbReference>
<gene>
    <name evidence="3" type="ORF">F5891DRAFT_979687</name>
</gene>
<dbReference type="Pfam" id="PF18758">
    <property type="entry name" value="KDZ"/>
    <property type="match status" value="1"/>
</dbReference>
<dbReference type="AlphaFoldDB" id="A0AAD4E7K7"/>
<dbReference type="PANTHER" id="PTHR33096:SF1">
    <property type="entry name" value="CXC1-LIKE CYSTEINE CLUSTER ASSOCIATED WITH KDZ TRANSPOSASES DOMAIN-CONTAINING PROTEIN"/>
    <property type="match status" value="1"/>
</dbReference>
<proteinExistence type="predicted"/>
<keyword evidence="4" id="KW-1185">Reference proteome</keyword>
<evidence type="ECO:0000259" key="2">
    <source>
        <dbReference type="Pfam" id="PF18803"/>
    </source>
</evidence>
<name>A0AAD4E7K7_9AGAM</name>
<dbReference type="Proteomes" id="UP001195769">
    <property type="component" value="Unassembled WGS sequence"/>
</dbReference>
<sequence>MARTIIKECTPRGTAQLVERKPKKTTRGLKPRLGCPFRAWGARAHSIPKYEEAEEENKGKSVPTSPSPSTGFKLMPSSQGPNNYLREWKQRTEDYLDMFMARKAPHSDRHVRLPFHKISRWNGDFFEESSLTRLGMEYHLGHSGLPCPMNAGGPEEIRREEKDVFDNNSVDMPVVEEFTDDEDASPIDGTSGHKGMPVVGCIVRVTVVDITGIHYLIICFCQCTDAPDAEKQLFQMGLFPASFTWPRTTFTFALLDDFALDNVESGTSAMNYYNKLRRRTSSIFPHLVPDRYRELMRVARQWWQLKLLRWNGFAHSTTHPKPGELGLFCPTCPQPGINVMLPTEYNERKPRWLYGHSLVMDGNFKAEHLHLTNPDDEVWLMDGLGFMVGRKRYKAHLAVATDSMQRSECNNHRAVNQANASRHKLEATGIGGYFQKGERQMNMDYALCNALGYNTEGLETALTFYDVNCQYNKYLLRRVEESPYLAIPFGMEIILGIGLWHVHGHQDQCYVRYASNFIMGAARIDGEIMETLWAPLNIISPSCRGMSTPHWQECLDYQMNDCNFMKMIRMSIFLCRKYKEAKRGAAESSEAFNKLNETADPDMVTEWHEQETAANASRAEDPLSMDIYEVQLEKAPSRKQVELDILQSQGLRPEAHRRLGAATWIASGITIEESQIALAMDIQKLGRHPTETQELSIAYFDADEDVLDMNLAFVDDDTDAPEDDWEELDIEPSEYRPAEVFCPEITVIPLPSNIGLAWRNELSVTDLVAQEITLREGQANDLLHLLRVHLADKAVLFRTTVRPAKLQARSTRAWAQVHSVEQVIRLNSHIYIKCRQQLVKLEAFGLLEKYRQLDKKDLKTSARVADPNSRGQRNSTLSWFWSFEVQADSTSSDWMTECKVHWLCTKSLRDHWAEELLLVEHEMRWTIDFFIFKSRAWLARAEADAGNRDWDGHKCYAVRQAQVYQELADAADTSFSKVNPEFKWNH</sequence>
<reference evidence="3" key="1">
    <citation type="journal article" date="2020" name="New Phytol.">
        <title>Comparative genomics reveals dynamic genome evolution in host specialist ectomycorrhizal fungi.</title>
        <authorList>
            <person name="Lofgren L.A."/>
            <person name="Nguyen N.H."/>
            <person name="Vilgalys R."/>
            <person name="Ruytinx J."/>
            <person name="Liao H.L."/>
            <person name="Branco S."/>
            <person name="Kuo A."/>
            <person name="LaButti K."/>
            <person name="Lipzen A."/>
            <person name="Andreopoulos W."/>
            <person name="Pangilinan J."/>
            <person name="Riley R."/>
            <person name="Hundley H."/>
            <person name="Na H."/>
            <person name="Barry K."/>
            <person name="Grigoriev I.V."/>
            <person name="Stajich J.E."/>
            <person name="Kennedy P.G."/>
        </authorList>
    </citation>
    <scope>NUCLEOTIDE SEQUENCE</scope>
    <source>
        <strain evidence="3">FC203</strain>
    </source>
</reference>
<dbReference type="Pfam" id="PF18803">
    <property type="entry name" value="CxC2"/>
    <property type="match status" value="1"/>
</dbReference>
<accession>A0AAD4E7K7</accession>
<dbReference type="InterPro" id="IPR041457">
    <property type="entry name" value="CxC2_KDZ-assoc"/>
</dbReference>